<name>A0A242NK62_9GAMM</name>
<proteinExistence type="inferred from homology"/>
<evidence type="ECO:0000313" key="6">
    <source>
        <dbReference type="Proteomes" id="UP000194977"/>
    </source>
</evidence>
<evidence type="ECO:0000256" key="1">
    <source>
        <dbReference type="ARBA" id="ARBA00006484"/>
    </source>
</evidence>
<dbReference type="RefSeq" id="WP_086271264.1">
    <property type="nucleotide sequence ID" value="NZ_MZNE01000023.1"/>
</dbReference>
<comment type="caution">
    <text evidence="3">The sequence shown here is derived from an EMBL/GenBank/DDBJ whole genome shotgun (WGS) entry which is preliminary data.</text>
</comment>
<evidence type="ECO:0000313" key="4">
    <source>
        <dbReference type="EMBL" id="OTQ10078.1"/>
    </source>
</evidence>
<evidence type="ECO:0000313" key="5">
    <source>
        <dbReference type="Proteomes" id="UP000194800"/>
    </source>
</evidence>
<dbReference type="CDD" id="cd05233">
    <property type="entry name" value="SDR_c"/>
    <property type="match status" value="1"/>
</dbReference>
<dbReference type="PROSITE" id="PS00061">
    <property type="entry name" value="ADH_SHORT"/>
    <property type="match status" value="1"/>
</dbReference>
<dbReference type="GO" id="GO:0016491">
    <property type="term" value="F:oxidoreductase activity"/>
    <property type="evidence" value="ECO:0007669"/>
    <property type="project" value="UniProtKB-KW"/>
</dbReference>
<dbReference type="EMBL" id="NART01000024">
    <property type="protein sequence ID" value="OTQ10078.1"/>
    <property type="molecule type" value="Genomic_DNA"/>
</dbReference>
<dbReference type="OrthoDB" id="9810734at2"/>
<dbReference type="EMBL" id="NARP01000006">
    <property type="protein sequence ID" value="OTQ00861.1"/>
    <property type="molecule type" value="Genomic_DNA"/>
</dbReference>
<dbReference type="InterPro" id="IPR002347">
    <property type="entry name" value="SDR_fam"/>
</dbReference>
<dbReference type="Proteomes" id="UP000194977">
    <property type="component" value="Unassembled WGS sequence"/>
</dbReference>
<dbReference type="PANTHER" id="PTHR42901:SF1">
    <property type="entry name" value="ALCOHOL DEHYDROGENASE"/>
    <property type="match status" value="1"/>
</dbReference>
<dbReference type="InterPro" id="IPR020904">
    <property type="entry name" value="Sc_DH/Rdtase_CS"/>
</dbReference>
<reference evidence="5 6" key="1">
    <citation type="submission" date="2017-03" db="EMBL/GenBank/DDBJ databases">
        <title>Comparative genomics of honeybee gut symbionts reveal geographically distinct and subgroup specific antibiotic resistance.</title>
        <authorList>
            <person name="Ludvigsen J."/>
            <person name="Porcellato D."/>
            <person name="Labee-Lund T.M."/>
            <person name="Amdam G.V."/>
            <person name="Rudi K."/>
        </authorList>
    </citation>
    <scope>NUCLEOTIDE SEQUENCE [LARGE SCALE GENOMIC DNA]</scope>
    <source>
        <strain evidence="3 6">A-7-12</strain>
        <strain evidence="4 5">A-9-12</strain>
    </source>
</reference>
<dbReference type="Proteomes" id="UP000194800">
    <property type="component" value="Unassembled WGS sequence"/>
</dbReference>
<protein>
    <submittedName>
        <fullName evidence="3">Oxidoreductase</fullName>
    </submittedName>
</protein>
<dbReference type="PRINTS" id="PR00081">
    <property type="entry name" value="GDHRDH"/>
</dbReference>
<dbReference type="Gene3D" id="3.40.50.720">
    <property type="entry name" value="NAD(P)-binding Rossmann-like Domain"/>
    <property type="match status" value="1"/>
</dbReference>
<evidence type="ECO:0000256" key="2">
    <source>
        <dbReference type="ARBA" id="ARBA00023002"/>
    </source>
</evidence>
<sequence>MVKKDLRYTVITGASSGIGYATAIAFAKRNKPLIVIARRQEQLTLLKQKIADINPELDVIIKKCDLSVSSNVHSLFSDLEPYFIETWINNAGFGHYGSVGEQDLNKIESMLHLNIEALTILSTLYVRKYHNQSDTQLINISSRGGYTIVPNAVTYCATKFYVNAFTEGLAQELIQANAQLRAKVLAPAATQTEFGKKANDIDEYDYDKRFAKYHSADDMAQFLLALYDSDKIIGEINTKDFSFSLKDSILPYSGNPSQNQKS</sequence>
<evidence type="ECO:0000313" key="3">
    <source>
        <dbReference type="EMBL" id="OTQ00861.1"/>
    </source>
</evidence>
<dbReference type="Pfam" id="PF00106">
    <property type="entry name" value="adh_short"/>
    <property type="match status" value="1"/>
</dbReference>
<keyword evidence="5" id="KW-1185">Reference proteome</keyword>
<gene>
    <name evidence="4" type="ORF">B6C91_06810</name>
    <name evidence="3" type="ORF">B6D08_03260</name>
</gene>
<dbReference type="SUPFAM" id="SSF51735">
    <property type="entry name" value="NAD(P)-binding Rossmann-fold domains"/>
    <property type="match status" value="1"/>
</dbReference>
<accession>A0A242NK62</accession>
<keyword evidence="2" id="KW-0560">Oxidoreductase</keyword>
<comment type="similarity">
    <text evidence="1">Belongs to the short-chain dehydrogenases/reductases (SDR) family.</text>
</comment>
<dbReference type="AlphaFoldDB" id="A0A242NK62"/>
<dbReference type="InterPro" id="IPR036291">
    <property type="entry name" value="NAD(P)-bd_dom_sf"/>
</dbReference>
<dbReference type="PANTHER" id="PTHR42901">
    <property type="entry name" value="ALCOHOL DEHYDROGENASE"/>
    <property type="match status" value="1"/>
</dbReference>
<organism evidence="3 6">
    <name type="scientific">Gilliamella apicola</name>
    <dbReference type="NCBI Taxonomy" id="1196095"/>
    <lineage>
        <taxon>Bacteria</taxon>
        <taxon>Pseudomonadati</taxon>
        <taxon>Pseudomonadota</taxon>
        <taxon>Gammaproteobacteria</taxon>
        <taxon>Orbales</taxon>
        <taxon>Orbaceae</taxon>
        <taxon>Gilliamella</taxon>
    </lineage>
</organism>